<comment type="caution">
    <text evidence="1">The sequence shown here is derived from an EMBL/GenBank/DDBJ whole genome shotgun (WGS) entry which is preliminary data.</text>
</comment>
<keyword evidence="2" id="KW-1185">Reference proteome</keyword>
<gene>
    <name evidence="1" type="ORF">LWI28_021586</name>
</gene>
<reference evidence="1" key="2">
    <citation type="submission" date="2023-02" db="EMBL/GenBank/DDBJ databases">
        <authorList>
            <person name="Swenson N.G."/>
            <person name="Wegrzyn J.L."/>
            <person name="Mcevoy S.L."/>
        </authorList>
    </citation>
    <scope>NUCLEOTIDE SEQUENCE</scope>
    <source>
        <strain evidence="1">91603</strain>
        <tissue evidence="1">Leaf</tissue>
    </source>
</reference>
<name>A0AAD5P2Q9_ACENE</name>
<dbReference type="AlphaFoldDB" id="A0AAD5P2Q9"/>
<evidence type="ECO:0000313" key="1">
    <source>
        <dbReference type="EMBL" id="KAI9196167.1"/>
    </source>
</evidence>
<protein>
    <submittedName>
        <fullName evidence="1">Uncharacterized protein</fullName>
    </submittedName>
</protein>
<dbReference type="Proteomes" id="UP001064489">
    <property type="component" value="Chromosome 1"/>
</dbReference>
<reference evidence="1" key="1">
    <citation type="journal article" date="2022" name="Plant J.">
        <title>Strategies of tolerance reflected in two North American maple genomes.</title>
        <authorList>
            <person name="McEvoy S.L."/>
            <person name="Sezen U.U."/>
            <person name="Trouern-Trend A."/>
            <person name="McMahon S.M."/>
            <person name="Schaberg P.G."/>
            <person name="Yang J."/>
            <person name="Wegrzyn J.L."/>
            <person name="Swenson N.G."/>
        </authorList>
    </citation>
    <scope>NUCLEOTIDE SEQUENCE</scope>
    <source>
        <strain evidence="1">91603</strain>
    </source>
</reference>
<evidence type="ECO:0000313" key="2">
    <source>
        <dbReference type="Proteomes" id="UP001064489"/>
    </source>
</evidence>
<accession>A0AAD5P2Q9</accession>
<proteinExistence type="predicted"/>
<sequence length="101" mass="11423">MAMVIGGGGGGDGLEDLGCLLNDDEKPAPLFKSKPALTGQPWPHSHYIYRFFHFSTLMVVPHLLLLHHLLFKSPKPHLHFHYSCLITHTQIYIYSFSPIKV</sequence>
<organism evidence="1 2">
    <name type="scientific">Acer negundo</name>
    <name type="common">Box elder</name>
    <dbReference type="NCBI Taxonomy" id="4023"/>
    <lineage>
        <taxon>Eukaryota</taxon>
        <taxon>Viridiplantae</taxon>
        <taxon>Streptophyta</taxon>
        <taxon>Embryophyta</taxon>
        <taxon>Tracheophyta</taxon>
        <taxon>Spermatophyta</taxon>
        <taxon>Magnoliopsida</taxon>
        <taxon>eudicotyledons</taxon>
        <taxon>Gunneridae</taxon>
        <taxon>Pentapetalae</taxon>
        <taxon>rosids</taxon>
        <taxon>malvids</taxon>
        <taxon>Sapindales</taxon>
        <taxon>Sapindaceae</taxon>
        <taxon>Hippocastanoideae</taxon>
        <taxon>Acereae</taxon>
        <taxon>Acer</taxon>
    </lineage>
</organism>
<dbReference type="EMBL" id="JAJSOW010000003">
    <property type="protein sequence ID" value="KAI9196167.1"/>
    <property type="molecule type" value="Genomic_DNA"/>
</dbReference>